<name>A0A3N7HLK3_9BURK</name>
<protein>
    <submittedName>
        <fullName evidence="1">Response regulator</fullName>
    </submittedName>
</protein>
<reference evidence="1 2" key="1">
    <citation type="submission" date="2018-08" db="EMBL/GenBank/DDBJ databases">
        <authorList>
            <person name="Khan S.A."/>
            <person name="Jeon C.O."/>
            <person name="Chun B.H."/>
            <person name="Jeong S.E."/>
        </authorList>
    </citation>
    <scope>NUCLEOTIDE SEQUENCE [LARGE SCALE GENOMIC DNA]</scope>
    <source>
        <strain evidence="1 2">S-16</strain>
    </source>
</reference>
<dbReference type="EMBL" id="QUSW01000005">
    <property type="protein sequence ID" value="RQP22974.1"/>
    <property type="molecule type" value="Genomic_DNA"/>
</dbReference>
<sequence length="165" mass="18722">MPMNILLLDDQGESTLLYKRVLDRAGHEAIAVQHVDVALGKLDRVDLVLIDLMILPAPAVMQREADIVQAGYRNAGQAEMASGQVFGLYLWARRSSLKVPYGYVSSHPEKWLRNLKVDDDTEFAGMSEAERKQLVLDRNALRKVSALPGHCQRLVDIWRTRQWLQ</sequence>
<evidence type="ECO:0000313" key="1">
    <source>
        <dbReference type="EMBL" id="RQP22974.1"/>
    </source>
</evidence>
<dbReference type="SUPFAM" id="SSF52172">
    <property type="entry name" value="CheY-like"/>
    <property type="match status" value="1"/>
</dbReference>
<reference evidence="1 2" key="2">
    <citation type="submission" date="2018-12" db="EMBL/GenBank/DDBJ databases">
        <title>Rhizobacter gummiphilus sp. nov., a rubber-degrading bacterium isolated from the soil of a botanical garden in Japan.</title>
        <authorList>
            <person name="Shunsuke S.S."/>
        </authorList>
    </citation>
    <scope>NUCLEOTIDE SEQUENCE [LARGE SCALE GENOMIC DNA]</scope>
    <source>
        <strain evidence="1 2">S-16</strain>
    </source>
</reference>
<organism evidence="1 2">
    <name type="scientific">Piscinibacter terrae</name>
    <dbReference type="NCBI Taxonomy" id="2496871"/>
    <lineage>
        <taxon>Bacteria</taxon>
        <taxon>Pseudomonadati</taxon>
        <taxon>Pseudomonadota</taxon>
        <taxon>Betaproteobacteria</taxon>
        <taxon>Burkholderiales</taxon>
        <taxon>Sphaerotilaceae</taxon>
        <taxon>Piscinibacter</taxon>
    </lineage>
</organism>
<evidence type="ECO:0000313" key="2">
    <source>
        <dbReference type="Proteomes" id="UP000267464"/>
    </source>
</evidence>
<keyword evidence="2" id="KW-1185">Reference proteome</keyword>
<dbReference type="InterPro" id="IPR011006">
    <property type="entry name" value="CheY-like_superfamily"/>
</dbReference>
<dbReference type="Proteomes" id="UP000267464">
    <property type="component" value="Unassembled WGS sequence"/>
</dbReference>
<gene>
    <name evidence="1" type="ORF">DZC73_17745</name>
</gene>
<accession>A0A3N7HLK3</accession>
<comment type="caution">
    <text evidence="1">The sequence shown here is derived from an EMBL/GenBank/DDBJ whole genome shotgun (WGS) entry which is preliminary data.</text>
</comment>
<proteinExistence type="predicted"/>
<dbReference type="AlphaFoldDB" id="A0A3N7HLK3"/>